<dbReference type="EMBL" id="LAZR01014465">
    <property type="protein sequence ID" value="KKM17376.1"/>
    <property type="molecule type" value="Genomic_DNA"/>
</dbReference>
<organism evidence="1">
    <name type="scientific">marine sediment metagenome</name>
    <dbReference type="NCBI Taxonomy" id="412755"/>
    <lineage>
        <taxon>unclassified sequences</taxon>
        <taxon>metagenomes</taxon>
        <taxon>ecological metagenomes</taxon>
    </lineage>
</organism>
<protein>
    <submittedName>
        <fullName evidence="1">Uncharacterized protein</fullName>
    </submittedName>
</protein>
<evidence type="ECO:0000313" key="1">
    <source>
        <dbReference type="EMBL" id="KKM17376.1"/>
    </source>
</evidence>
<dbReference type="AlphaFoldDB" id="A0A0F9HPY9"/>
<reference evidence="1" key="1">
    <citation type="journal article" date="2015" name="Nature">
        <title>Complex archaea that bridge the gap between prokaryotes and eukaryotes.</title>
        <authorList>
            <person name="Spang A."/>
            <person name="Saw J.H."/>
            <person name="Jorgensen S.L."/>
            <person name="Zaremba-Niedzwiedzka K."/>
            <person name="Martijn J."/>
            <person name="Lind A.E."/>
            <person name="van Eijk R."/>
            <person name="Schleper C."/>
            <person name="Guy L."/>
            <person name="Ettema T.J."/>
        </authorList>
    </citation>
    <scope>NUCLEOTIDE SEQUENCE</scope>
</reference>
<name>A0A0F9HPY9_9ZZZZ</name>
<feature type="non-terminal residue" evidence="1">
    <location>
        <position position="1"/>
    </location>
</feature>
<sequence>TAYEQMIEDSIEEAMYKLLKKYPDAYDLKIATSQTAMGASEIIVYGKVKVDE</sequence>
<accession>A0A0F9HPY9</accession>
<gene>
    <name evidence="1" type="ORF">LCGC14_1676340</name>
</gene>
<comment type="caution">
    <text evidence="1">The sequence shown here is derived from an EMBL/GenBank/DDBJ whole genome shotgun (WGS) entry which is preliminary data.</text>
</comment>
<proteinExistence type="predicted"/>